<reference evidence="2 3" key="1">
    <citation type="submission" date="2020-04" db="EMBL/GenBank/DDBJ databases">
        <title>Genome sequencing of novel species.</title>
        <authorList>
            <person name="Heo J."/>
            <person name="Kim S.-J."/>
            <person name="Kim J.-S."/>
            <person name="Hong S.-B."/>
            <person name="Kwon S.-W."/>
        </authorList>
    </citation>
    <scope>NUCLEOTIDE SEQUENCE [LARGE SCALE GENOMIC DNA]</scope>
    <source>
        <strain evidence="2 3">F39-2</strain>
    </source>
</reference>
<keyword evidence="3" id="KW-1185">Reference proteome</keyword>
<dbReference type="KEGG" id="mrob:HH214_10200"/>
<dbReference type="Pfam" id="PF19268">
    <property type="entry name" value="CIS_TMP"/>
    <property type="match status" value="2"/>
</dbReference>
<proteinExistence type="predicted"/>
<evidence type="ECO:0000256" key="1">
    <source>
        <dbReference type="SAM" id="MobiDB-lite"/>
    </source>
</evidence>
<gene>
    <name evidence="2" type="ORF">HH214_10200</name>
</gene>
<dbReference type="RefSeq" id="WP_169607376.1">
    <property type="nucleotide sequence ID" value="NZ_CP051682.1"/>
</dbReference>
<name>A0A7L5DZK2_9SPHI</name>
<evidence type="ECO:0000313" key="2">
    <source>
        <dbReference type="EMBL" id="QJD96211.1"/>
    </source>
</evidence>
<dbReference type="InterPro" id="IPR045538">
    <property type="entry name" value="CIS_TMP"/>
</dbReference>
<feature type="region of interest" description="Disordered" evidence="1">
    <location>
        <begin position="503"/>
        <end position="522"/>
    </location>
</feature>
<sequence length="1365" mass="156572">MSYYSIGRQMFDVNFSQQSQAHQLQDKLSKVFNQQLTHAITSLFDRLIAEDIILQIDQLVIDAGRVDYNDIEKDLTSNIIAALERELTIFLNDQQNTPLRLLPSRNNRVTGNYISVIEYFLLYGTLPWWSRGLKIQPVEDILIYLYQAKAADLKALLLQIGRYDTVQKRMAMQLPVEHIKELIKLLEPGDAEFIFRYHHQITLTQQKQSIIHDHGGHFEKIVWRFILNTLLPSVSGYFNRKMFVKANIAQLAAYYNVSYQELLNVLYNASKVKYIVVGQLELLSLVDNLWEEDCNEKNELSLLAAAKSLTGRTTELYDHLQAIHYYLKNGSLPGTWKAYDKPALNKHLMEAINQAPRSVSAMLDRWEYDSMTAENAISLLNTPGIISLITLKEPSHAEFLIHYQDMVVQAHHKQQLVSVPQQQYADLVWTLILNYVFDRRGSEFNRKSFLESNLHGIARHYNIKFQDLISSLKEMAKGTVYTPFMDTFFSVLTQLSLTDSRLSQPKSSIESNEPIRNTNQETASAQQLRDVLIYWLNYQKLPWWYRHQHKQVQAIFADLLHKGNRQYLIHLLKFAGSSATAIHLLIEEIAYENLLKAINYLPDGNSAVTHSNDLFSILSTTLIRNDAQHSTLKKILLHGLLAAYNGAGYQSFATTTFLDYILTQVTNWFTIKKSFIHAAISNSISKNIVYEYWKPSVTTLAKEAENYHFTGVDLPVRIREWITAVLGTYQTVLASTARQSWFEQELLHAISVYLTYDELPLSLIINGISTDEAIRYIITLLWPDYRMQIYNLLRQAYHLTAQEYVHRLIISAAGNINANTQSPDNARAPATAGYLNQTTNGLGGNNDWVKKLSAKLPDTAINWLNGATAEHNISKASANQTYQEQLLRALIYFLNYGKLPPGLSLNQQQTDAFLQYIVTALLSTYRIQIQSSFEKSANIQAKMRLHNIFALAKGRDNEQVKAFLETYLGHDLLMYLKHVAPAYNSDMREDFLQWLQLLPEGHPAIKALWPEILHQPSMLNFIRVHYSDEQVYRLLVAVHQLSTGMVDFLKDIQRILSALTNQSDQNLLSSSLRGFNLKYLLSKGNHISYEEYIQYLFKYFDDYLYMLSAEQMKSAIHNELNNMVVTANCKQVLPLLQNQLQKELVQIQSKADVVAELNKLQELPPIINREDMTNELNQTTASSSSKEELPAFSLPDNQSFAITNAGLVILHPFLSVFFSRLGMTTNGAFIDHTQQQRAVHLLQYLVDGTTDKPEEDLLLNKVMAGLPPEETIPARIELTATEINTTTELFKVLFTHWDKMKNASVENFRASFLQRNGTLIFQDGIWQLSVEPRGYDILLQTLPWGLNMVKAAWMKTMLTIEWRQV</sequence>
<protein>
    <submittedName>
        <fullName evidence="2">Uncharacterized protein</fullName>
    </submittedName>
</protein>
<accession>A0A7L5DZK2</accession>
<dbReference type="Proteomes" id="UP000503278">
    <property type="component" value="Chromosome"/>
</dbReference>
<evidence type="ECO:0000313" key="3">
    <source>
        <dbReference type="Proteomes" id="UP000503278"/>
    </source>
</evidence>
<dbReference type="EMBL" id="CP051682">
    <property type="protein sequence ID" value="QJD96211.1"/>
    <property type="molecule type" value="Genomic_DNA"/>
</dbReference>
<organism evidence="2 3">
    <name type="scientific">Mucilaginibacter robiniae</name>
    <dbReference type="NCBI Taxonomy" id="2728022"/>
    <lineage>
        <taxon>Bacteria</taxon>
        <taxon>Pseudomonadati</taxon>
        <taxon>Bacteroidota</taxon>
        <taxon>Sphingobacteriia</taxon>
        <taxon>Sphingobacteriales</taxon>
        <taxon>Sphingobacteriaceae</taxon>
        <taxon>Mucilaginibacter</taxon>
    </lineage>
</organism>